<dbReference type="PANTHER" id="PTHR38116:SF1">
    <property type="entry name" value="BZIP DOMAIN-CONTAINING PROTEIN"/>
    <property type="match status" value="1"/>
</dbReference>
<evidence type="ECO:0000313" key="2">
    <source>
        <dbReference type="Proteomes" id="UP000799770"/>
    </source>
</evidence>
<dbReference type="Proteomes" id="UP000799770">
    <property type="component" value="Unassembled WGS sequence"/>
</dbReference>
<accession>A0A6A5ZD91</accession>
<dbReference type="Pfam" id="PF11905">
    <property type="entry name" value="DUF3425"/>
    <property type="match status" value="1"/>
</dbReference>
<protein>
    <submittedName>
        <fullName evidence="1">Uncharacterized protein</fullName>
    </submittedName>
</protein>
<sequence>MAQLYYFGSPKADFLLTLIQFNVFRALLQNTTTLDIPFDWLHDVADSAIVQGLFNPTAPSSLQPTALQRKLPHHPWSDLFPFPRLRDNILQACDGRVELEDALCSAMVGWCNSPSTRVGIIVWGEPCDPSGWEVTEGFCKNWGWLMSGCGDLIESSNRWRKVRDEKPLVLEQLQH</sequence>
<dbReference type="InterPro" id="IPR021833">
    <property type="entry name" value="DUF3425"/>
</dbReference>
<proteinExistence type="predicted"/>
<keyword evidence="2" id="KW-1185">Reference proteome</keyword>
<dbReference type="OrthoDB" id="2245989at2759"/>
<reference evidence="1" key="1">
    <citation type="journal article" date="2020" name="Stud. Mycol.">
        <title>101 Dothideomycetes genomes: a test case for predicting lifestyles and emergence of pathogens.</title>
        <authorList>
            <person name="Haridas S."/>
            <person name="Albert R."/>
            <person name="Binder M."/>
            <person name="Bloem J."/>
            <person name="Labutti K."/>
            <person name="Salamov A."/>
            <person name="Andreopoulos B."/>
            <person name="Baker S."/>
            <person name="Barry K."/>
            <person name="Bills G."/>
            <person name="Bluhm B."/>
            <person name="Cannon C."/>
            <person name="Castanera R."/>
            <person name="Culley D."/>
            <person name="Daum C."/>
            <person name="Ezra D."/>
            <person name="Gonzalez J."/>
            <person name="Henrissat B."/>
            <person name="Kuo A."/>
            <person name="Liang C."/>
            <person name="Lipzen A."/>
            <person name="Lutzoni F."/>
            <person name="Magnuson J."/>
            <person name="Mondo S."/>
            <person name="Nolan M."/>
            <person name="Ohm R."/>
            <person name="Pangilinan J."/>
            <person name="Park H.-J."/>
            <person name="Ramirez L."/>
            <person name="Alfaro M."/>
            <person name="Sun H."/>
            <person name="Tritt A."/>
            <person name="Yoshinaga Y."/>
            <person name="Zwiers L.-H."/>
            <person name="Turgeon B."/>
            <person name="Goodwin S."/>
            <person name="Spatafora J."/>
            <person name="Crous P."/>
            <person name="Grigoriev I."/>
        </authorList>
    </citation>
    <scope>NUCLEOTIDE SEQUENCE</scope>
    <source>
        <strain evidence="1">CBS 627.86</strain>
    </source>
</reference>
<dbReference type="AlphaFoldDB" id="A0A6A5ZD91"/>
<organism evidence="1 2">
    <name type="scientific">Lophiotrema nucula</name>
    <dbReference type="NCBI Taxonomy" id="690887"/>
    <lineage>
        <taxon>Eukaryota</taxon>
        <taxon>Fungi</taxon>
        <taxon>Dikarya</taxon>
        <taxon>Ascomycota</taxon>
        <taxon>Pezizomycotina</taxon>
        <taxon>Dothideomycetes</taxon>
        <taxon>Pleosporomycetidae</taxon>
        <taxon>Pleosporales</taxon>
        <taxon>Lophiotremataceae</taxon>
        <taxon>Lophiotrema</taxon>
    </lineage>
</organism>
<dbReference type="EMBL" id="ML977319">
    <property type="protein sequence ID" value="KAF2117176.1"/>
    <property type="molecule type" value="Genomic_DNA"/>
</dbReference>
<gene>
    <name evidence="1" type="ORF">BDV96DRAFT_644608</name>
</gene>
<evidence type="ECO:0000313" key="1">
    <source>
        <dbReference type="EMBL" id="KAF2117176.1"/>
    </source>
</evidence>
<dbReference type="PANTHER" id="PTHR38116">
    <property type="entry name" value="CHROMOSOME 7, WHOLE GENOME SHOTGUN SEQUENCE"/>
    <property type="match status" value="1"/>
</dbReference>
<name>A0A6A5ZD91_9PLEO</name>